<feature type="transmembrane region" description="Helical" evidence="4">
    <location>
        <begin position="296"/>
        <end position="318"/>
    </location>
</feature>
<feature type="transmembrane region" description="Helical" evidence="4">
    <location>
        <begin position="244"/>
        <end position="263"/>
    </location>
</feature>
<dbReference type="PANTHER" id="PTHR44688">
    <property type="entry name" value="DNA-BINDING TRANSCRIPTIONAL ACTIVATOR DEVR_DOSR"/>
    <property type="match status" value="1"/>
</dbReference>
<feature type="transmembrane region" description="Helical" evidence="4">
    <location>
        <begin position="21"/>
        <end position="43"/>
    </location>
</feature>
<dbReference type="EMBL" id="JAYMFF010000009">
    <property type="protein sequence ID" value="MEC4175863.1"/>
    <property type="molecule type" value="Genomic_DNA"/>
</dbReference>
<protein>
    <submittedName>
        <fullName evidence="6">LuxR C-terminal-related transcriptional regulator</fullName>
    </submittedName>
</protein>
<dbReference type="PANTHER" id="PTHR44688:SF16">
    <property type="entry name" value="DNA-BINDING TRANSCRIPTIONAL ACTIVATOR DEVR_DOSR"/>
    <property type="match status" value="1"/>
</dbReference>
<accession>A0ABU6IHF0</accession>
<feature type="transmembrane region" description="Helical" evidence="4">
    <location>
        <begin position="171"/>
        <end position="189"/>
    </location>
</feature>
<dbReference type="RefSeq" id="WP_338209894.1">
    <property type="nucleotide sequence ID" value="NZ_JAYMFF010000009.1"/>
</dbReference>
<evidence type="ECO:0000256" key="4">
    <source>
        <dbReference type="SAM" id="Phobius"/>
    </source>
</evidence>
<dbReference type="PROSITE" id="PS51257">
    <property type="entry name" value="PROKAR_LIPOPROTEIN"/>
    <property type="match status" value="1"/>
</dbReference>
<keyword evidence="4" id="KW-0472">Membrane</keyword>
<dbReference type="Pfam" id="PF00196">
    <property type="entry name" value="GerE"/>
    <property type="match status" value="1"/>
</dbReference>
<feature type="domain" description="HTH luxR-type" evidence="5">
    <location>
        <begin position="413"/>
        <end position="478"/>
    </location>
</feature>
<keyword evidence="3" id="KW-0804">Transcription</keyword>
<dbReference type="SMART" id="SM00421">
    <property type="entry name" value="HTH_LUXR"/>
    <property type="match status" value="1"/>
</dbReference>
<evidence type="ECO:0000256" key="2">
    <source>
        <dbReference type="ARBA" id="ARBA00023125"/>
    </source>
</evidence>
<keyword evidence="1" id="KW-0805">Transcription regulation</keyword>
<evidence type="ECO:0000256" key="3">
    <source>
        <dbReference type="ARBA" id="ARBA00023163"/>
    </source>
</evidence>
<organism evidence="6 7">
    <name type="scientific">Adlercreutzia wanghongyangiae</name>
    <dbReference type="NCBI Taxonomy" id="3111451"/>
    <lineage>
        <taxon>Bacteria</taxon>
        <taxon>Bacillati</taxon>
        <taxon>Actinomycetota</taxon>
        <taxon>Coriobacteriia</taxon>
        <taxon>Eggerthellales</taxon>
        <taxon>Eggerthellaceae</taxon>
        <taxon>Adlercreutzia</taxon>
    </lineage>
</organism>
<dbReference type="Proteomes" id="UP001349994">
    <property type="component" value="Unassembled WGS sequence"/>
</dbReference>
<dbReference type="InterPro" id="IPR000792">
    <property type="entry name" value="Tscrpt_reg_LuxR_C"/>
</dbReference>
<dbReference type="Gene3D" id="1.10.10.10">
    <property type="entry name" value="Winged helix-like DNA-binding domain superfamily/Winged helix DNA-binding domain"/>
    <property type="match status" value="1"/>
</dbReference>
<feature type="transmembrane region" description="Helical" evidence="4">
    <location>
        <begin position="330"/>
        <end position="355"/>
    </location>
</feature>
<feature type="transmembrane region" description="Helical" evidence="4">
    <location>
        <begin position="361"/>
        <end position="378"/>
    </location>
</feature>
<name>A0ABU6IHF0_9ACTN</name>
<feature type="transmembrane region" description="Helical" evidence="4">
    <location>
        <begin position="220"/>
        <end position="238"/>
    </location>
</feature>
<dbReference type="InterPro" id="IPR036388">
    <property type="entry name" value="WH-like_DNA-bd_sf"/>
</dbReference>
<dbReference type="PRINTS" id="PR00038">
    <property type="entry name" value="HTHLUXR"/>
</dbReference>
<feature type="transmembrane region" description="Helical" evidence="4">
    <location>
        <begin position="88"/>
        <end position="111"/>
    </location>
</feature>
<keyword evidence="2" id="KW-0238">DNA-binding</keyword>
<dbReference type="PROSITE" id="PS50043">
    <property type="entry name" value="HTH_LUXR_2"/>
    <property type="match status" value="1"/>
</dbReference>
<proteinExistence type="predicted"/>
<dbReference type="SUPFAM" id="SSF46894">
    <property type="entry name" value="C-terminal effector domain of the bipartite response regulators"/>
    <property type="match status" value="1"/>
</dbReference>
<feature type="transmembrane region" description="Helical" evidence="4">
    <location>
        <begin position="117"/>
        <end position="136"/>
    </location>
</feature>
<comment type="caution">
    <text evidence="6">The sequence shown here is derived from an EMBL/GenBank/DDBJ whole genome shotgun (WGS) entry which is preliminary data.</text>
</comment>
<gene>
    <name evidence="6" type="ORF">VIN30_05330</name>
</gene>
<evidence type="ECO:0000313" key="7">
    <source>
        <dbReference type="Proteomes" id="UP001349994"/>
    </source>
</evidence>
<evidence type="ECO:0000256" key="1">
    <source>
        <dbReference type="ARBA" id="ARBA00023015"/>
    </source>
</evidence>
<keyword evidence="4" id="KW-0812">Transmembrane</keyword>
<evidence type="ECO:0000313" key="6">
    <source>
        <dbReference type="EMBL" id="MEC4175863.1"/>
    </source>
</evidence>
<sequence length="487" mass="51833">MNRLQGAAETLRSGFERQFRSTGSASLFVGLACNLAFVGQVYFWPALWHTSAFALSYTDATYIAEFLCALALGVRLGRGGGPWVSGRILWAAALLVLATLVAYCIMFELGIDAPDAVNWLFGGVFGVYLPLAMVSWLEVHMDLDASSVVWNIMLSALFASFAIWVFSGLVGVKICACMALLLFIATFVLTRKLKAVRAGVPGEALSDGADVEAFRYSASATFLFSFAFITAISFAGIAGDTASFATGAFFAPMLLICVLALLVNVSSFPLASIAVPAIVMATIATSSLHIDPALSFDLAALGMFLFLAYAVVLLCGALRGNVRGAAVALLRLMVAFTAGCIVGRVCMALCFQFAGDFASDILVLLSVVAANAAMVILIRRGAVLRRSGEVFAAGEEEPLEQVVQSRRAAEIDRVAAKANLGEREKEVLVLLLEGKSASEVARALVVANGTAKSHIRHVYKKLGIHSRDELFEMFDEARAASPTRSLT</sequence>
<dbReference type="InterPro" id="IPR016032">
    <property type="entry name" value="Sig_transdc_resp-reg_C-effctor"/>
</dbReference>
<keyword evidence="4" id="KW-1133">Transmembrane helix</keyword>
<feature type="transmembrane region" description="Helical" evidence="4">
    <location>
        <begin position="270"/>
        <end position="290"/>
    </location>
</feature>
<evidence type="ECO:0000259" key="5">
    <source>
        <dbReference type="PROSITE" id="PS50043"/>
    </source>
</evidence>
<keyword evidence="7" id="KW-1185">Reference proteome</keyword>
<reference evidence="6 7" key="1">
    <citation type="submission" date="2024-01" db="EMBL/GenBank/DDBJ databases">
        <title>novel species in genus Adlercreutzia.</title>
        <authorList>
            <person name="Liu X."/>
        </authorList>
    </citation>
    <scope>NUCLEOTIDE SEQUENCE [LARGE SCALE GENOMIC DNA]</scope>
    <source>
        <strain evidence="6 7">R7</strain>
    </source>
</reference>
<dbReference type="CDD" id="cd06170">
    <property type="entry name" value="LuxR_C_like"/>
    <property type="match status" value="1"/>
</dbReference>